<evidence type="ECO:0000256" key="2">
    <source>
        <dbReference type="ARBA" id="ARBA00005964"/>
    </source>
</evidence>
<dbReference type="GO" id="GO:0016787">
    <property type="term" value="F:hydrolase activity"/>
    <property type="evidence" value="ECO:0007669"/>
    <property type="project" value="UniProtKB-KW"/>
</dbReference>
<keyword evidence="7" id="KW-0325">Glycoprotein</keyword>
<organism evidence="10 11">
    <name type="scientific">Pyricularia oryzae</name>
    <name type="common">Rice blast fungus</name>
    <name type="synonym">Magnaporthe oryzae</name>
    <dbReference type="NCBI Taxonomy" id="318829"/>
    <lineage>
        <taxon>Eukaryota</taxon>
        <taxon>Fungi</taxon>
        <taxon>Dikarya</taxon>
        <taxon>Ascomycota</taxon>
        <taxon>Pezizomycotina</taxon>
        <taxon>Sordariomycetes</taxon>
        <taxon>Sordariomycetidae</taxon>
        <taxon>Magnaporthales</taxon>
        <taxon>Pyriculariaceae</taxon>
        <taxon>Pyricularia</taxon>
    </lineage>
</organism>
<keyword evidence="3" id="KW-0964">Secreted</keyword>
<evidence type="ECO:0000256" key="7">
    <source>
        <dbReference type="ARBA" id="ARBA00023180"/>
    </source>
</evidence>
<evidence type="ECO:0000256" key="6">
    <source>
        <dbReference type="ARBA" id="ARBA00023098"/>
    </source>
</evidence>
<dbReference type="Gene3D" id="3.40.50.1820">
    <property type="entry name" value="alpha/beta hydrolase"/>
    <property type="match status" value="1"/>
</dbReference>
<protein>
    <recommendedName>
        <fullName evidence="8">Carboxylic ester hydrolase</fullName>
        <ecNumber evidence="8">3.1.1.-</ecNumber>
    </recommendedName>
</protein>
<evidence type="ECO:0000313" key="11">
    <source>
        <dbReference type="Proteomes" id="UP000294847"/>
    </source>
</evidence>
<feature type="chain" id="PRO_5021041912" description="Carboxylic ester hydrolase" evidence="8">
    <location>
        <begin position="20"/>
        <end position="598"/>
    </location>
</feature>
<dbReference type="GO" id="GO:0006629">
    <property type="term" value="P:lipid metabolic process"/>
    <property type="evidence" value="ECO:0007669"/>
    <property type="project" value="UniProtKB-KW"/>
</dbReference>
<dbReference type="InterPro" id="IPR019826">
    <property type="entry name" value="Carboxylesterase_B_AS"/>
</dbReference>
<dbReference type="FunFam" id="3.40.50.1820:FF:000213">
    <property type="entry name" value="Carboxylic ester hydrolase"/>
    <property type="match status" value="1"/>
</dbReference>
<dbReference type="InterPro" id="IPR029058">
    <property type="entry name" value="AB_hydrolase_fold"/>
</dbReference>
<proteinExistence type="inferred from homology"/>
<comment type="similarity">
    <text evidence="2 8">Belongs to the type-B carboxylesterase/lipase family.</text>
</comment>
<keyword evidence="5 8" id="KW-0378">Hydrolase</keyword>
<dbReference type="InterPro" id="IPR002018">
    <property type="entry name" value="CarbesteraseB"/>
</dbReference>
<gene>
    <name evidence="10" type="ORF">PoMZ_11916</name>
</gene>
<dbReference type="PANTHER" id="PTHR11559">
    <property type="entry name" value="CARBOXYLESTERASE"/>
    <property type="match status" value="1"/>
</dbReference>
<dbReference type="PROSITE" id="PS00122">
    <property type="entry name" value="CARBOXYLESTERASE_B_1"/>
    <property type="match status" value="1"/>
</dbReference>
<keyword evidence="4 8" id="KW-0732">Signal</keyword>
<accession>A0A4P7NLH2</accession>
<dbReference type="Proteomes" id="UP000294847">
    <property type="component" value="Chromosome 5"/>
</dbReference>
<evidence type="ECO:0000259" key="9">
    <source>
        <dbReference type="Pfam" id="PF00135"/>
    </source>
</evidence>
<evidence type="ECO:0000256" key="5">
    <source>
        <dbReference type="ARBA" id="ARBA00022801"/>
    </source>
</evidence>
<evidence type="ECO:0000256" key="8">
    <source>
        <dbReference type="RuleBase" id="RU361235"/>
    </source>
</evidence>
<dbReference type="EC" id="3.1.1.-" evidence="8"/>
<feature type="signal peptide" evidence="8">
    <location>
        <begin position="1"/>
        <end position="19"/>
    </location>
</feature>
<keyword evidence="6" id="KW-0443">Lipid metabolism</keyword>
<dbReference type="InterPro" id="IPR050309">
    <property type="entry name" value="Type-B_Carboxylest/Lipase"/>
</dbReference>
<name>A0A4P7NLH2_PYROR</name>
<evidence type="ECO:0000256" key="1">
    <source>
        <dbReference type="ARBA" id="ARBA00004613"/>
    </source>
</evidence>
<dbReference type="Pfam" id="PF00135">
    <property type="entry name" value="COesterase"/>
    <property type="match status" value="1"/>
</dbReference>
<sequence length="598" mass="66293">MKASILSAFSAVFLTVAGSQVIRQQLPPVDPRLPQLDLSRFEVPIDLREPEDGLKLEARKDAPTVKLEDGSIITGSVLADVESFKGIPFAEPPLGDLRMRPPVRLEKPLGKFDASMRISPQCPQMFFSSSTGRMLTQVIGNLLNKGLFQKILDSTEDCLNINVQRPKGVKAGDKLPVLFWIFGGGFELGSNAMYSGTPILTRAMEQGQPFIFVGVNYRVGGFGFMPGEEIQAEGSGNAGLLDQRMGMEWVADNIEAFGGDPDKVTIWGESAGAISVFDQLALYDGNATYKGKPLFRGAIMNSGSIIPADPVDCPKGREVYNQVVKAGGCSGRSDTLKCLRELPYEKFLKAANAPPGLLSYNSVALSYLPRPDGKVLRASPDVLLLGQRYYPVPMIIGDQEDEGTIFALFQRNLTNTEMLVGYLKEIFFPATDIQKIKDLVKSYPDDPREGSPFRTGKLNQVYPQFKRLAAILGDITFTLTRRLFLFASATLHPDVPSWSYLSSYDYGTPIAGTFHGSDLLQVFYGILPNYASRTTVSYYTNFLYNLDPNEGIKVQHWPKWMENQELLNMNANDAKLIPDNFRNESYNYLLANFLSFYI</sequence>
<reference evidence="10 11" key="1">
    <citation type="journal article" date="2019" name="Mol. Biol. Evol.">
        <title>Blast fungal genomes show frequent chromosomal changes, gene gains and losses, and effector gene turnover.</title>
        <authorList>
            <person name="Gomez Luciano L.B."/>
            <person name="Jason Tsai I."/>
            <person name="Chuma I."/>
            <person name="Tosa Y."/>
            <person name="Chen Y.H."/>
            <person name="Li J.Y."/>
            <person name="Li M.Y."/>
            <person name="Jade Lu M.Y."/>
            <person name="Nakayashiki H."/>
            <person name="Li W.H."/>
        </authorList>
    </citation>
    <scope>NUCLEOTIDE SEQUENCE [LARGE SCALE GENOMIC DNA]</scope>
    <source>
        <strain evidence="10">MZ5-1-6</strain>
    </source>
</reference>
<evidence type="ECO:0000313" key="10">
    <source>
        <dbReference type="EMBL" id="QBZ63025.1"/>
    </source>
</evidence>
<evidence type="ECO:0000256" key="4">
    <source>
        <dbReference type="ARBA" id="ARBA00022729"/>
    </source>
</evidence>
<dbReference type="GO" id="GO:0005576">
    <property type="term" value="C:extracellular region"/>
    <property type="evidence" value="ECO:0007669"/>
    <property type="project" value="UniProtKB-SubCell"/>
</dbReference>
<feature type="domain" description="Carboxylesterase type B" evidence="9">
    <location>
        <begin position="63"/>
        <end position="587"/>
    </location>
</feature>
<dbReference type="SUPFAM" id="SSF53474">
    <property type="entry name" value="alpha/beta-Hydrolases"/>
    <property type="match status" value="1"/>
</dbReference>
<comment type="subcellular location">
    <subcellularLocation>
        <location evidence="1">Secreted</location>
    </subcellularLocation>
</comment>
<dbReference type="EMBL" id="CP034208">
    <property type="protein sequence ID" value="QBZ63025.1"/>
    <property type="molecule type" value="Genomic_DNA"/>
</dbReference>
<dbReference type="AlphaFoldDB" id="A0A4P7NLH2"/>
<evidence type="ECO:0000256" key="3">
    <source>
        <dbReference type="ARBA" id="ARBA00022525"/>
    </source>
</evidence>